<feature type="non-terminal residue" evidence="7">
    <location>
        <position position="1"/>
    </location>
</feature>
<dbReference type="Pfam" id="PF04146">
    <property type="entry name" value="YTH"/>
    <property type="match status" value="1"/>
</dbReference>
<evidence type="ECO:0000256" key="1">
    <source>
        <dbReference type="ARBA" id="ARBA00004496"/>
    </source>
</evidence>
<dbReference type="CDD" id="cd21134">
    <property type="entry name" value="YTH"/>
    <property type="match status" value="1"/>
</dbReference>
<dbReference type="EMBL" id="JAGKQH010000010">
    <property type="protein sequence ID" value="KAG6590072.1"/>
    <property type="molecule type" value="Genomic_DNA"/>
</dbReference>
<dbReference type="AlphaFoldDB" id="A0AAV6N364"/>
<dbReference type="GO" id="GO:1990247">
    <property type="term" value="F:N6-methyladenosine-containing RNA reader activity"/>
    <property type="evidence" value="ECO:0007669"/>
    <property type="project" value="UniProtKB-UniRule"/>
</dbReference>
<feature type="region of interest" description="Disordered" evidence="5">
    <location>
        <begin position="85"/>
        <end position="121"/>
    </location>
</feature>
<feature type="compositionally biased region" description="Polar residues" evidence="5">
    <location>
        <begin position="104"/>
        <end position="115"/>
    </location>
</feature>
<evidence type="ECO:0000256" key="5">
    <source>
        <dbReference type="SAM" id="MobiDB-lite"/>
    </source>
</evidence>
<feature type="region of interest" description="Disordered" evidence="5">
    <location>
        <begin position="772"/>
        <end position="800"/>
    </location>
</feature>
<evidence type="ECO:0000313" key="8">
    <source>
        <dbReference type="Proteomes" id="UP000685013"/>
    </source>
</evidence>
<comment type="function">
    <text evidence="4">Specifically recognizes and binds N6-methyladenosine (m6A)-containing RNAs, and regulates mRNA stability. M6A is a modification present at internal sites of mRNAs and some non-coding RNAs and plays a role in mRNA stability and processing.</text>
</comment>
<dbReference type="GO" id="GO:0061157">
    <property type="term" value="P:mRNA destabilization"/>
    <property type="evidence" value="ECO:0007669"/>
    <property type="project" value="TreeGrafter"/>
</dbReference>
<proteinExistence type="inferred from homology"/>
<feature type="compositionally biased region" description="Polar residues" evidence="5">
    <location>
        <begin position="143"/>
        <end position="161"/>
    </location>
</feature>
<evidence type="ECO:0000259" key="6">
    <source>
        <dbReference type="PROSITE" id="PS50882"/>
    </source>
</evidence>
<dbReference type="PANTHER" id="PTHR12357:SF99">
    <property type="entry name" value="YTH DOMAIN-CONTAINING PROTEIN ECT2-RELATED"/>
    <property type="match status" value="1"/>
</dbReference>
<evidence type="ECO:0000256" key="3">
    <source>
        <dbReference type="ARBA" id="ARBA00022884"/>
    </source>
</evidence>
<comment type="similarity">
    <text evidence="4">Belongs to the YTHDF family.</text>
</comment>
<evidence type="ECO:0000256" key="2">
    <source>
        <dbReference type="ARBA" id="ARBA00022490"/>
    </source>
</evidence>
<gene>
    <name evidence="7" type="primary">ECT2</name>
    <name evidence="7" type="ORF">SDJN03_15495</name>
</gene>
<feature type="region of interest" description="Disordered" evidence="5">
    <location>
        <begin position="528"/>
        <end position="552"/>
    </location>
</feature>
<feature type="region of interest" description="Disordered" evidence="5">
    <location>
        <begin position="133"/>
        <end position="161"/>
    </location>
</feature>
<evidence type="ECO:0000313" key="7">
    <source>
        <dbReference type="EMBL" id="KAG6590072.1"/>
    </source>
</evidence>
<keyword evidence="3 4" id="KW-0694">RNA-binding</keyword>
<dbReference type="GO" id="GO:0003729">
    <property type="term" value="F:mRNA binding"/>
    <property type="evidence" value="ECO:0007669"/>
    <property type="project" value="UniProtKB-UniRule"/>
</dbReference>
<protein>
    <recommendedName>
        <fullName evidence="4">YTH domain-containing family protein</fullName>
    </recommendedName>
</protein>
<dbReference type="PROSITE" id="PS50882">
    <property type="entry name" value="YTH"/>
    <property type="match status" value="1"/>
</dbReference>
<feature type="domain" description="YTH" evidence="6">
    <location>
        <begin position="562"/>
        <end position="699"/>
    </location>
</feature>
<dbReference type="InterPro" id="IPR007275">
    <property type="entry name" value="YTH_domain"/>
</dbReference>
<name>A0AAV6N364_9ROSI</name>
<reference evidence="7 8" key="1">
    <citation type="journal article" date="2021" name="Hortic Res">
        <title>The domestication of Cucurbita argyrosperma as revealed by the genome of its wild relative.</title>
        <authorList>
            <person name="Barrera-Redondo J."/>
            <person name="Sanchez-de la Vega G."/>
            <person name="Aguirre-Liguori J.A."/>
            <person name="Castellanos-Morales G."/>
            <person name="Gutierrez-Guerrero Y.T."/>
            <person name="Aguirre-Dugua X."/>
            <person name="Aguirre-Planter E."/>
            <person name="Tenaillon M.I."/>
            <person name="Lira-Saade R."/>
            <person name="Eguiarte L.E."/>
        </authorList>
    </citation>
    <scope>NUCLEOTIDE SEQUENCE [LARGE SCALE GENOMIC DNA]</scope>
    <source>
        <strain evidence="7">JBR-2021</strain>
    </source>
</reference>
<dbReference type="FunFam" id="3.10.590.10:FF:000001">
    <property type="entry name" value="YTH domain family 1, isoform CRA_a"/>
    <property type="match status" value="1"/>
</dbReference>
<dbReference type="Proteomes" id="UP000685013">
    <property type="component" value="Chromosome 10"/>
</dbReference>
<keyword evidence="8" id="KW-1185">Reference proteome</keyword>
<dbReference type="PANTHER" id="PTHR12357">
    <property type="entry name" value="YTH YT521-B HOMOLOGY DOMAIN-CONTAINING"/>
    <property type="match status" value="1"/>
</dbReference>
<keyword evidence="2" id="KW-0963">Cytoplasm</keyword>
<feature type="compositionally biased region" description="Basic and acidic residues" evidence="5">
    <location>
        <begin position="539"/>
        <end position="552"/>
    </location>
</feature>
<feature type="region of interest" description="Disordered" evidence="5">
    <location>
        <begin position="273"/>
        <end position="319"/>
    </location>
</feature>
<comment type="caution">
    <text evidence="7">The sequence shown here is derived from an EMBL/GenBank/DDBJ whole genome shotgun (WGS) entry which is preliminary data.</text>
</comment>
<evidence type="ECO:0000256" key="4">
    <source>
        <dbReference type="RuleBase" id="RU369095"/>
    </source>
</evidence>
<dbReference type="InterPro" id="IPR045168">
    <property type="entry name" value="YTH_prot"/>
</dbReference>
<sequence>MFTTGLKIQLGLHLELGLVGNPIPDRDIPVLSQLGFPPLSGNNSTTFSFSIPTLILTRSHITDQSNPRLTSSSLPLCIPIPLRTRHVGNPSNGKPREITRRSPRSTSMATVASPPSTDPADLLQKLSLDAQAKPVEIPEPTKKQSANQYGSIDSGNSAISQIPNERSVTPFLQDFMDPSMCYLPNGYPSYYYGGFDGTGNDWDDYSRYTNSDGVEMTSGVYGDNGSLMYHHGYGYGPYGPYSPAASPVPSMGNDGQLYGPQHYQYPPYFQPLTPTSGPYNPSPTVPPTQGDISTSAATEQKPVPVETGNPNGNGLTNGGGTKGNNVAAPLKSTYQNSTFGSNAYARSAMPGHIPTSGYQDPRYGFDGLRSPFPWSDGPLYSDGQSRLVNNSNITSSISNANNIPSSRNPSFRPGSHYVGYPDPRPMSGMNTTQGYLNRMYPNKLYGQFGNTVRSGVGFASHGYDSRSNGRVWLAVDNKYKPRGRNGGYYGYGNENMDGLNELNRGPRAKGSKNQKGFVPVLAVKGQLLPPMNATEEEEKDKVSTPDRDQYNKTDFPEEYVEAKFFVIKSYSEDDVHKSIKYNVWASTPNGNKKLDAAYQEAQEKAGGCPVFLFFSVNTSGQFVGLAEMVGPVDFQKNLEYWQQDKWNGCFPVKWHIVKDVPNSLLKHIILENNENKPVTNSRDTQEIKLEPGLKMVKIFKEHASKTCILDDFGFYETRQKTIQEKKAKQQQFKKQVWEGKPIDEKKEVSDVVVDVKTPKPVEASDDLVKEETKISENGSVTTTMTTTTASEKRSGVANGY</sequence>
<dbReference type="GO" id="GO:0005737">
    <property type="term" value="C:cytoplasm"/>
    <property type="evidence" value="ECO:0007669"/>
    <property type="project" value="UniProtKB-SubCell"/>
</dbReference>
<organism evidence="7 8">
    <name type="scientific">Cucurbita argyrosperma subsp. sororia</name>
    <dbReference type="NCBI Taxonomy" id="37648"/>
    <lineage>
        <taxon>Eukaryota</taxon>
        <taxon>Viridiplantae</taxon>
        <taxon>Streptophyta</taxon>
        <taxon>Embryophyta</taxon>
        <taxon>Tracheophyta</taxon>
        <taxon>Spermatophyta</taxon>
        <taxon>Magnoliopsida</taxon>
        <taxon>eudicotyledons</taxon>
        <taxon>Gunneridae</taxon>
        <taxon>Pentapetalae</taxon>
        <taxon>rosids</taxon>
        <taxon>fabids</taxon>
        <taxon>Cucurbitales</taxon>
        <taxon>Cucurbitaceae</taxon>
        <taxon>Cucurbiteae</taxon>
        <taxon>Cucurbita</taxon>
    </lineage>
</organism>
<accession>A0AAV6N364</accession>
<comment type="subcellular location">
    <subcellularLocation>
        <location evidence="1">Cytoplasm</location>
    </subcellularLocation>
</comment>